<evidence type="ECO:0000256" key="1">
    <source>
        <dbReference type="SAM" id="MobiDB-lite"/>
    </source>
</evidence>
<feature type="region of interest" description="Disordered" evidence="1">
    <location>
        <begin position="19"/>
        <end position="116"/>
    </location>
</feature>
<keyword evidence="3" id="KW-1185">Reference proteome</keyword>
<proteinExistence type="predicted"/>
<dbReference type="PANTHER" id="PTHR36351">
    <property type="entry name" value="EMBRYO SAC DEVELOPMENT ARREST 12"/>
    <property type="match status" value="1"/>
</dbReference>
<feature type="compositionally biased region" description="Polar residues" evidence="1">
    <location>
        <begin position="90"/>
        <end position="102"/>
    </location>
</feature>
<comment type="caution">
    <text evidence="2">The sequence shown here is derived from an EMBL/GenBank/DDBJ whole genome shotgun (WGS) entry which is preliminary data.</text>
</comment>
<evidence type="ECO:0000313" key="2">
    <source>
        <dbReference type="EMBL" id="GFY97958.1"/>
    </source>
</evidence>
<feature type="compositionally biased region" description="Basic and acidic residues" evidence="1">
    <location>
        <begin position="47"/>
        <end position="64"/>
    </location>
</feature>
<dbReference type="EMBL" id="BJWL01000012">
    <property type="protein sequence ID" value="GFY97958.1"/>
    <property type="molecule type" value="Genomic_DNA"/>
</dbReference>
<evidence type="ECO:0000313" key="3">
    <source>
        <dbReference type="Proteomes" id="UP000585474"/>
    </source>
</evidence>
<reference evidence="2 3" key="1">
    <citation type="submission" date="2019-07" db="EMBL/GenBank/DDBJ databases">
        <title>De Novo Assembly of kiwifruit Actinidia rufa.</title>
        <authorList>
            <person name="Sugita-Konishi S."/>
            <person name="Sato K."/>
            <person name="Mori E."/>
            <person name="Abe Y."/>
            <person name="Kisaki G."/>
            <person name="Hamano K."/>
            <person name="Suezawa K."/>
            <person name="Otani M."/>
            <person name="Fukuda T."/>
            <person name="Manabe T."/>
            <person name="Gomi K."/>
            <person name="Tabuchi M."/>
            <person name="Akimitsu K."/>
            <person name="Kataoka I."/>
        </authorList>
    </citation>
    <scope>NUCLEOTIDE SEQUENCE [LARGE SCALE GENOMIC DNA]</scope>
    <source>
        <strain evidence="3">cv. Fuchu</strain>
    </source>
</reference>
<dbReference type="OrthoDB" id="778072at2759"/>
<sequence length="232" mass="26305">MEGDGRGANFPVMFSGRRARDQHWQCEDSPLSRIQDLPIGPQSQDRNLSEPDHRLPRRPEKFEVAHGGSPANPRHRDRDGIGDRSRNRGKSNSTITRRNTNYLRRQKKSLLLRQNRPDLSNPLVSRYLSPGYDQIPSLSFSPLNERLRNLQIQRENCMMMMMKSNAIASANLDLDSFSRTDSSAMAQDYCEECESAREKGISAPFHFCVLDAVVIGFRPTAGPIARPRKAVP</sequence>
<protein>
    <submittedName>
        <fullName evidence="2">Uncharacterized protein</fullName>
    </submittedName>
</protein>
<dbReference type="Proteomes" id="UP000585474">
    <property type="component" value="Unassembled WGS sequence"/>
</dbReference>
<name>A0A7J0FGY4_9ERIC</name>
<accession>A0A7J0FGY4</accession>
<dbReference type="AlphaFoldDB" id="A0A7J0FGY4"/>
<feature type="compositionally biased region" description="Basic and acidic residues" evidence="1">
    <location>
        <begin position="74"/>
        <end position="86"/>
    </location>
</feature>
<dbReference type="PANTHER" id="PTHR36351:SF1">
    <property type="entry name" value="EMBRYO SAC DEVELOPMENT ARREST 12"/>
    <property type="match status" value="1"/>
</dbReference>
<gene>
    <name evidence="2" type="ORF">Acr_12g0004990</name>
</gene>
<organism evidence="2 3">
    <name type="scientific">Actinidia rufa</name>
    <dbReference type="NCBI Taxonomy" id="165716"/>
    <lineage>
        <taxon>Eukaryota</taxon>
        <taxon>Viridiplantae</taxon>
        <taxon>Streptophyta</taxon>
        <taxon>Embryophyta</taxon>
        <taxon>Tracheophyta</taxon>
        <taxon>Spermatophyta</taxon>
        <taxon>Magnoliopsida</taxon>
        <taxon>eudicotyledons</taxon>
        <taxon>Gunneridae</taxon>
        <taxon>Pentapetalae</taxon>
        <taxon>asterids</taxon>
        <taxon>Ericales</taxon>
        <taxon>Actinidiaceae</taxon>
        <taxon>Actinidia</taxon>
    </lineage>
</organism>